<evidence type="ECO:0000313" key="2">
    <source>
        <dbReference type="Proteomes" id="UP000177480"/>
    </source>
</evidence>
<proteinExistence type="predicted"/>
<sequence>MENIACNLCGARNEQFLFYGYDIDYHTGEEQFRLVRCVSCGLVYINPRPEEKEMKNYYPDSYRPHHTKHTKESLFYYQEPLHPERRVLDVGCGSGELLESIAEREKNTALYGVDIDERAVAASRASGFPVIHGTLFDAHYPDSYFDEIHMIHMLEHVQDPKAVLREAARILKPAGVLKIEVPNFHNISRIIFGNKWKRLDMPRHLYHFTSRTLTVMLQRAGFSRSTVTGIASPKYFLQSFAFWWQGKKQSYPRFVWYFFTPPARLAALLGISSTMRAVVRK</sequence>
<name>A0A1G2FZG8_9BACT</name>
<dbReference type="Pfam" id="PF13489">
    <property type="entry name" value="Methyltransf_23"/>
    <property type="match status" value="1"/>
</dbReference>
<dbReference type="Proteomes" id="UP000177480">
    <property type="component" value="Unassembled WGS sequence"/>
</dbReference>
<comment type="caution">
    <text evidence="1">The sequence shown here is derived from an EMBL/GenBank/DDBJ whole genome shotgun (WGS) entry which is preliminary data.</text>
</comment>
<dbReference type="InterPro" id="IPR029063">
    <property type="entry name" value="SAM-dependent_MTases_sf"/>
</dbReference>
<dbReference type="SUPFAM" id="SSF53335">
    <property type="entry name" value="S-adenosyl-L-methionine-dependent methyltransferases"/>
    <property type="match status" value="1"/>
</dbReference>
<dbReference type="STRING" id="1802114.A2719_00925"/>
<evidence type="ECO:0008006" key="3">
    <source>
        <dbReference type="Google" id="ProtNLM"/>
    </source>
</evidence>
<dbReference type="Gene3D" id="3.40.50.150">
    <property type="entry name" value="Vaccinia Virus protein VP39"/>
    <property type="match status" value="1"/>
</dbReference>
<accession>A0A1G2FZG8</accession>
<dbReference type="EMBL" id="MHNK01000019">
    <property type="protein sequence ID" value="OGZ43237.1"/>
    <property type="molecule type" value="Genomic_DNA"/>
</dbReference>
<protein>
    <recommendedName>
        <fullName evidence="3">Methyltransferase type 11 domain-containing protein</fullName>
    </recommendedName>
</protein>
<dbReference type="CDD" id="cd02440">
    <property type="entry name" value="AdoMet_MTases"/>
    <property type="match status" value="1"/>
</dbReference>
<dbReference type="AlphaFoldDB" id="A0A1G2FZG8"/>
<organism evidence="1 2">
    <name type="scientific">Candidatus Ryanbacteria bacterium RIFCSPHIGHO2_01_FULL_45_22</name>
    <dbReference type="NCBI Taxonomy" id="1802114"/>
    <lineage>
        <taxon>Bacteria</taxon>
        <taxon>Candidatus Ryaniibacteriota</taxon>
    </lineage>
</organism>
<evidence type="ECO:0000313" key="1">
    <source>
        <dbReference type="EMBL" id="OGZ43237.1"/>
    </source>
</evidence>
<dbReference type="PANTHER" id="PTHR43861">
    <property type="entry name" value="TRANS-ACONITATE 2-METHYLTRANSFERASE-RELATED"/>
    <property type="match status" value="1"/>
</dbReference>
<gene>
    <name evidence="1" type="ORF">A2719_00925</name>
</gene>
<reference evidence="1 2" key="1">
    <citation type="journal article" date="2016" name="Nat. Commun.">
        <title>Thousands of microbial genomes shed light on interconnected biogeochemical processes in an aquifer system.</title>
        <authorList>
            <person name="Anantharaman K."/>
            <person name="Brown C.T."/>
            <person name="Hug L.A."/>
            <person name="Sharon I."/>
            <person name="Castelle C.J."/>
            <person name="Probst A.J."/>
            <person name="Thomas B.C."/>
            <person name="Singh A."/>
            <person name="Wilkins M.J."/>
            <person name="Karaoz U."/>
            <person name="Brodie E.L."/>
            <person name="Williams K.H."/>
            <person name="Hubbard S.S."/>
            <person name="Banfield J.F."/>
        </authorList>
    </citation>
    <scope>NUCLEOTIDE SEQUENCE [LARGE SCALE GENOMIC DNA]</scope>
</reference>